<protein>
    <submittedName>
        <fullName evidence="14">Choline/carnitine acyltransferase domain-containing protein</fullName>
    </submittedName>
</protein>
<keyword evidence="6" id="KW-1133">Transmembrane helix</keyword>
<evidence type="ECO:0000256" key="7">
    <source>
        <dbReference type="ARBA" id="ARBA00023098"/>
    </source>
</evidence>
<evidence type="ECO:0000259" key="12">
    <source>
        <dbReference type="Pfam" id="PF00755"/>
    </source>
</evidence>
<dbReference type="Gene3D" id="3.30.559.10">
    <property type="entry name" value="Chloramphenicol acetyltransferase-like domain"/>
    <property type="match status" value="1"/>
</dbReference>
<keyword evidence="5" id="KW-0276">Fatty acid metabolism</keyword>
<dbReference type="InterPro" id="IPR039551">
    <property type="entry name" value="Cho/carn_acyl_trans"/>
</dbReference>
<feature type="domain" description="Choline/carnitine acyltransferase" evidence="12">
    <location>
        <begin position="149"/>
        <end position="723"/>
    </location>
</feature>
<evidence type="ECO:0000256" key="6">
    <source>
        <dbReference type="ARBA" id="ARBA00022989"/>
    </source>
</evidence>
<dbReference type="GO" id="GO:0004095">
    <property type="term" value="F:carnitine O-palmitoyltransferase activity"/>
    <property type="evidence" value="ECO:0007669"/>
    <property type="project" value="TreeGrafter"/>
</dbReference>
<keyword evidence="9 11" id="KW-0012">Acyltransferase</keyword>
<evidence type="ECO:0000256" key="3">
    <source>
        <dbReference type="ARBA" id="ARBA00022679"/>
    </source>
</evidence>
<evidence type="ECO:0000256" key="8">
    <source>
        <dbReference type="ARBA" id="ARBA00023136"/>
    </source>
</evidence>
<keyword evidence="13" id="KW-1185">Reference proteome</keyword>
<comment type="similarity">
    <text evidence="2 11">Belongs to the carnitine/choline acetyltransferase family.</text>
</comment>
<keyword evidence="3 11" id="KW-0808">Transferase</keyword>
<dbReference type="InterPro" id="IPR042231">
    <property type="entry name" value="Cho/carn_acyl_trans_2"/>
</dbReference>
<dbReference type="Proteomes" id="UP000887566">
    <property type="component" value="Unplaced"/>
</dbReference>
<evidence type="ECO:0000313" key="13">
    <source>
        <dbReference type="Proteomes" id="UP000887566"/>
    </source>
</evidence>
<dbReference type="GO" id="GO:0009437">
    <property type="term" value="P:carnitine metabolic process"/>
    <property type="evidence" value="ECO:0007669"/>
    <property type="project" value="TreeGrafter"/>
</dbReference>
<evidence type="ECO:0000256" key="1">
    <source>
        <dbReference type="ARBA" id="ARBA00004141"/>
    </source>
</evidence>
<keyword evidence="7" id="KW-0443">Lipid metabolism</keyword>
<evidence type="ECO:0000256" key="5">
    <source>
        <dbReference type="ARBA" id="ARBA00022832"/>
    </source>
</evidence>
<comment type="subcellular location">
    <subcellularLocation>
        <location evidence="1">Membrane</location>
        <topology evidence="1">Multi-pass membrane protein</topology>
    </subcellularLocation>
</comment>
<proteinExistence type="inferred from homology"/>
<keyword evidence="4" id="KW-0812">Transmembrane</keyword>
<name>A0A914VD40_9BILA</name>
<organism evidence="13 14">
    <name type="scientific">Plectus sambesii</name>
    <dbReference type="NCBI Taxonomy" id="2011161"/>
    <lineage>
        <taxon>Eukaryota</taxon>
        <taxon>Metazoa</taxon>
        <taxon>Ecdysozoa</taxon>
        <taxon>Nematoda</taxon>
        <taxon>Chromadorea</taxon>
        <taxon>Plectida</taxon>
        <taxon>Plectina</taxon>
        <taxon>Plectoidea</taxon>
        <taxon>Plectidae</taxon>
        <taxon>Plectus</taxon>
    </lineage>
</organism>
<dbReference type="PANTHER" id="PTHR22589">
    <property type="entry name" value="CARNITINE O-ACYLTRANSFERASE"/>
    <property type="match status" value="1"/>
</dbReference>
<dbReference type="GO" id="GO:0006631">
    <property type="term" value="P:fatty acid metabolic process"/>
    <property type="evidence" value="ECO:0007669"/>
    <property type="project" value="UniProtKB-KW"/>
</dbReference>
<evidence type="ECO:0000256" key="10">
    <source>
        <dbReference type="PIRSR" id="PIRSR600542-1"/>
    </source>
</evidence>
<dbReference type="FunFam" id="3.30.559.10:FF:000002">
    <property type="entry name" value="carnitine O-palmitoyltransferase 1, liver isoform"/>
    <property type="match status" value="1"/>
</dbReference>
<dbReference type="WBParaSite" id="PSAMB.scaffold1804size27738.g15032.t1">
    <property type="protein sequence ID" value="PSAMB.scaffold1804size27738.g15032.t1"/>
    <property type="gene ID" value="PSAMB.scaffold1804size27738.g15032"/>
</dbReference>
<dbReference type="InterPro" id="IPR000542">
    <property type="entry name" value="Carn_acyl_trans"/>
</dbReference>
<accession>A0A914VD40</accession>
<keyword evidence="8" id="KW-0472">Membrane</keyword>
<reference evidence="14" key="1">
    <citation type="submission" date="2022-11" db="UniProtKB">
        <authorList>
            <consortium name="WormBaseParasite"/>
        </authorList>
    </citation>
    <scope>IDENTIFICATION</scope>
</reference>
<dbReference type="GO" id="GO:0016020">
    <property type="term" value="C:membrane"/>
    <property type="evidence" value="ECO:0007669"/>
    <property type="project" value="UniProtKB-SubCell"/>
</dbReference>
<evidence type="ECO:0000313" key="14">
    <source>
        <dbReference type="WBParaSite" id="PSAMB.scaffold1804size27738.g15032.t1"/>
    </source>
</evidence>
<dbReference type="AlphaFoldDB" id="A0A914VD40"/>
<evidence type="ECO:0000256" key="11">
    <source>
        <dbReference type="RuleBase" id="RU003801"/>
    </source>
</evidence>
<evidence type="ECO:0000256" key="4">
    <source>
        <dbReference type="ARBA" id="ARBA00022692"/>
    </source>
</evidence>
<dbReference type="PROSITE" id="PS00440">
    <property type="entry name" value="ACYLTRANSF_C_2"/>
    <property type="match status" value="1"/>
</dbReference>
<evidence type="ECO:0000256" key="2">
    <source>
        <dbReference type="ARBA" id="ARBA00005232"/>
    </source>
</evidence>
<dbReference type="GO" id="GO:0005739">
    <property type="term" value="C:mitochondrion"/>
    <property type="evidence" value="ECO:0007669"/>
    <property type="project" value="TreeGrafter"/>
</dbReference>
<dbReference type="InterPro" id="IPR023213">
    <property type="entry name" value="CAT-like_dom_sf"/>
</dbReference>
<dbReference type="SUPFAM" id="SSF52777">
    <property type="entry name" value="CoA-dependent acyltransferases"/>
    <property type="match status" value="2"/>
</dbReference>
<dbReference type="Pfam" id="PF00755">
    <property type="entry name" value="Carn_acyltransf"/>
    <property type="match status" value="1"/>
</dbReference>
<evidence type="ECO:0000256" key="9">
    <source>
        <dbReference type="ARBA" id="ARBA00023315"/>
    </source>
</evidence>
<feature type="active site" description="Proton acceptor" evidence="10">
    <location>
        <position position="444"/>
    </location>
</feature>
<dbReference type="Gene3D" id="3.30.559.70">
    <property type="entry name" value="Choline/Carnitine o-acyltransferase, domain 2"/>
    <property type="match status" value="1"/>
</dbReference>
<sequence>MVHAARAPFRMDAKYPTPLRATWTRLQNFLYNRLYPVHPMYFGSSVALMAAFNWQYPNNRLMELVPVGGSGDSVVKAVRSTVVAVVAAYIPVWILRRFVKHVLFAYKGWLYESNRGQISLATKLWGVCMGMLRYAKPKLHSCDRLLPALPLPALKDTVRRHLESVEPLLNEAEYQEMVHLAKEFESGVGRKLQFYLWLYSLTTDNYVSDMWKKYAYLYQRESLLINSSVAHADLFVDHPATQACRAAHVVYIEALSMLAIDNESLRPLGNSGITLCANHYDNMYSVSRIPGEKIDKLRKHGVARHVAVLSNGCFYKVEAFDGERLLSLAELEIVFDDLLNRKTEPMPAERMIGALTTTERAVWAKNRAKFFSSPVNRAALDIIESAAFFLILAEEENDYDPEDSSKLDKYLKAMLTGNGYDRWVDKSLNYVIHRNGRAGGTTEHSIGDGFEFDHVLENFVYMDNYKLSYDKAQKELTRTNPKLAERIKIEVTQECQQEIMKAYETYKPRMDDVDLASLIFRDFGKGHLKKGNVSPDAFVQMAIQLANFRDQGKFVLTYEAASARFFSNGRTETLRTVTKQSCAFVRAMVDPSATNAERLKLLRSASVYHGVRNRDAMVGMGIDRHFFVLYIMSKYFNIDSPYLNKVMGAPWLLSTSQAPTVTNSVNEDEHVDWTWLGACFAAVAKDGYGVCYRFGGNHSICLHVTSFKSANNTDSKRFRQYVNEAFHQMAALFDTDETLKKN</sequence>
<dbReference type="PANTHER" id="PTHR22589:SF99">
    <property type="entry name" value="CHOLINE_CARNITINE ACYLTRANSFERASE DOMAIN-CONTAINING PROTEIN"/>
    <property type="match status" value="1"/>
</dbReference>